<name>A0ABU1GT04_9GAMM</name>
<accession>A0ABU1GT04</accession>
<dbReference type="PRINTS" id="PR00413">
    <property type="entry name" value="HADHALOGNASE"/>
</dbReference>
<dbReference type="InterPro" id="IPR051600">
    <property type="entry name" value="Beta-PGM-like"/>
</dbReference>
<evidence type="ECO:0000256" key="2">
    <source>
        <dbReference type="ARBA" id="ARBA00006171"/>
    </source>
</evidence>
<dbReference type="InterPro" id="IPR023198">
    <property type="entry name" value="PGP-like_dom2"/>
</dbReference>
<keyword evidence="3" id="KW-0479">Metal-binding</keyword>
<keyword evidence="4" id="KW-0460">Magnesium</keyword>
<evidence type="ECO:0000256" key="4">
    <source>
        <dbReference type="ARBA" id="ARBA00022842"/>
    </source>
</evidence>
<dbReference type="Pfam" id="PF00702">
    <property type="entry name" value="Hydrolase"/>
    <property type="match status" value="1"/>
</dbReference>
<dbReference type="Proteomes" id="UP001269375">
    <property type="component" value="Unassembled WGS sequence"/>
</dbReference>
<dbReference type="PANTHER" id="PTHR46193:SF10">
    <property type="entry name" value="6-PHOSPHOGLUCONATE PHOSPHATASE"/>
    <property type="match status" value="1"/>
</dbReference>
<evidence type="ECO:0000313" key="5">
    <source>
        <dbReference type="EMBL" id="MDR5894955.1"/>
    </source>
</evidence>
<protein>
    <submittedName>
        <fullName evidence="5">HAD-IA family hydrolase</fullName>
    </submittedName>
</protein>
<dbReference type="NCBIfam" id="TIGR01509">
    <property type="entry name" value="HAD-SF-IA-v3"/>
    <property type="match status" value="1"/>
</dbReference>
<sequence length="219" mass="24048">MADYCLLFDCDGTLVDSEPLLAEVLTETFNALGFPFVPEDYMTRYRGTAFPTILATLEAEHGTLSDPRRDAAMPAMRERLYARMDEGVPRIDGIFEAIKQLPYPMAVVSNGPLEKIQRSMAASGLGDFFGEHLYSAYDVGHHKPDPRLYQHAARAMGFPPERAIVIDDAAVGVDAGLMAGMPVIHINHFPETETTPEGATAITHMRELPAAIERLTAGR</sequence>
<proteinExistence type="inferred from homology"/>
<dbReference type="Gene3D" id="1.10.150.240">
    <property type="entry name" value="Putative phosphatase, domain 2"/>
    <property type="match status" value="1"/>
</dbReference>
<dbReference type="SFLD" id="SFLDS00003">
    <property type="entry name" value="Haloacid_Dehalogenase"/>
    <property type="match status" value="1"/>
</dbReference>
<dbReference type="GO" id="GO:0016787">
    <property type="term" value="F:hydrolase activity"/>
    <property type="evidence" value="ECO:0007669"/>
    <property type="project" value="UniProtKB-KW"/>
</dbReference>
<gene>
    <name evidence="5" type="ORF">QC825_02550</name>
</gene>
<comment type="caution">
    <text evidence="5">The sequence shown here is derived from an EMBL/GenBank/DDBJ whole genome shotgun (WGS) entry which is preliminary data.</text>
</comment>
<dbReference type="PANTHER" id="PTHR46193">
    <property type="entry name" value="6-PHOSPHOGLUCONATE PHOSPHATASE"/>
    <property type="match status" value="1"/>
</dbReference>
<evidence type="ECO:0000256" key="1">
    <source>
        <dbReference type="ARBA" id="ARBA00001946"/>
    </source>
</evidence>
<reference evidence="5 6" key="1">
    <citation type="submission" date="2023-04" db="EMBL/GenBank/DDBJ databases">
        <title>A long-awaited taxogenomic arrangement of the family Halomonadaceae.</title>
        <authorList>
            <person name="De La Haba R."/>
            <person name="Chuvochina M."/>
            <person name="Wittouck S."/>
            <person name="Arahal D.R."/>
            <person name="Sanchez-Porro C."/>
            <person name="Hugenholtz P."/>
            <person name="Ventosa A."/>
        </authorList>
    </citation>
    <scope>NUCLEOTIDE SEQUENCE [LARGE SCALE GENOMIC DNA]</scope>
    <source>
        <strain evidence="5 6">DSM 22428</strain>
    </source>
</reference>
<comment type="cofactor">
    <cofactor evidence="1">
        <name>Mg(2+)</name>
        <dbReference type="ChEBI" id="CHEBI:18420"/>
    </cofactor>
</comment>
<dbReference type="RefSeq" id="WP_251592572.1">
    <property type="nucleotide sequence ID" value="NZ_JAMLJI010000002.1"/>
</dbReference>
<dbReference type="InterPro" id="IPR006439">
    <property type="entry name" value="HAD-SF_hydro_IA"/>
</dbReference>
<evidence type="ECO:0000313" key="6">
    <source>
        <dbReference type="Proteomes" id="UP001269375"/>
    </source>
</evidence>
<dbReference type="Gene3D" id="3.40.50.1000">
    <property type="entry name" value="HAD superfamily/HAD-like"/>
    <property type="match status" value="1"/>
</dbReference>
<evidence type="ECO:0000256" key="3">
    <source>
        <dbReference type="ARBA" id="ARBA00022723"/>
    </source>
</evidence>
<dbReference type="InterPro" id="IPR036412">
    <property type="entry name" value="HAD-like_sf"/>
</dbReference>
<organism evidence="5 6">
    <name type="scientific">Larsenimonas suaedae</name>
    <dbReference type="NCBI Taxonomy" id="1851019"/>
    <lineage>
        <taxon>Bacteria</taxon>
        <taxon>Pseudomonadati</taxon>
        <taxon>Pseudomonadota</taxon>
        <taxon>Gammaproteobacteria</taxon>
        <taxon>Oceanospirillales</taxon>
        <taxon>Halomonadaceae</taxon>
        <taxon>Larsenimonas</taxon>
    </lineage>
</organism>
<dbReference type="SFLD" id="SFLDG01135">
    <property type="entry name" value="C1.5.6:_HAD__Beta-PGM__Phospha"/>
    <property type="match status" value="1"/>
</dbReference>
<dbReference type="SUPFAM" id="SSF56784">
    <property type="entry name" value="HAD-like"/>
    <property type="match status" value="1"/>
</dbReference>
<dbReference type="InterPro" id="IPR023214">
    <property type="entry name" value="HAD_sf"/>
</dbReference>
<keyword evidence="6" id="KW-1185">Reference proteome</keyword>
<dbReference type="EMBL" id="JARWAO010000001">
    <property type="protein sequence ID" value="MDR5894955.1"/>
    <property type="molecule type" value="Genomic_DNA"/>
</dbReference>
<dbReference type="SFLD" id="SFLDG01129">
    <property type="entry name" value="C1.5:_HAD__Beta-PGM__Phosphata"/>
    <property type="match status" value="1"/>
</dbReference>
<comment type="similarity">
    <text evidence="2">Belongs to the HAD-like hydrolase superfamily. CbbY/CbbZ/Gph/YieH family.</text>
</comment>
<keyword evidence="5" id="KW-0378">Hydrolase</keyword>